<reference evidence="2" key="1">
    <citation type="journal article" date="2014" name="Front. Microbiol.">
        <title>High frequency of phylogenetically diverse reductive dehalogenase-homologous genes in deep subseafloor sedimentary metagenomes.</title>
        <authorList>
            <person name="Kawai M."/>
            <person name="Futagami T."/>
            <person name="Toyoda A."/>
            <person name="Takaki Y."/>
            <person name="Nishi S."/>
            <person name="Hori S."/>
            <person name="Arai W."/>
            <person name="Tsubouchi T."/>
            <person name="Morono Y."/>
            <person name="Uchiyama I."/>
            <person name="Ito T."/>
            <person name="Fujiyama A."/>
            <person name="Inagaki F."/>
            <person name="Takami H."/>
        </authorList>
    </citation>
    <scope>NUCLEOTIDE SEQUENCE</scope>
    <source>
        <strain evidence="2">Expedition CK06-06</strain>
    </source>
</reference>
<gene>
    <name evidence="2" type="ORF">S03H2_48526</name>
</gene>
<comment type="caution">
    <text evidence="2">The sequence shown here is derived from an EMBL/GenBank/DDBJ whole genome shotgun (WGS) entry which is preliminary data.</text>
</comment>
<accession>X1H4H1</accession>
<feature type="non-terminal residue" evidence="2">
    <location>
        <position position="161"/>
    </location>
</feature>
<dbReference type="PANTHER" id="PTHR30595">
    <property type="entry name" value="GLPR-RELATED TRANSCRIPTIONAL REPRESSOR"/>
    <property type="match status" value="1"/>
</dbReference>
<proteinExistence type="predicted"/>
<evidence type="ECO:0000259" key="1">
    <source>
        <dbReference type="Pfam" id="PF04326"/>
    </source>
</evidence>
<feature type="domain" description="Schlafen AlbA-2" evidence="1">
    <location>
        <begin position="14"/>
        <end position="127"/>
    </location>
</feature>
<evidence type="ECO:0000313" key="2">
    <source>
        <dbReference type="EMBL" id="GAH65061.1"/>
    </source>
</evidence>
<dbReference type="Pfam" id="PF04326">
    <property type="entry name" value="SLFN_AlbA_2"/>
    <property type="match status" value="1"/>
</dbReference>
<dbReference type="AlphaFoldDB" id="X1H4H1"/>
<dbReference type="Gene3D" id="3.30.950.30">
    <property type="entry name" value="Schlafen, AAA domain"/>
    <property type="match status" value="1"/>
</dbReference>
<dbReference type="PANTHER" id="PTHR30595:SF6">
    <property type="entry name" value="SCHLAFEN ALBA-2 DOMAIN-CONTAINING PROTEIN"/>
    <property type="match status" value="1"/>
</dbReference>
<protein>
    <recommendedName>
        <fullName evidence="1">Schlafen AlbA-2 domain-containing protein</fullName>
    </recommendedName>
</protein>
<sequence length="161" mass="18007">MTKSELSRLIKYGESQTVSLKALRTKPSTLARPMVSFSNTNDGLLIVGVDDKTRKIHGAKTTKQREEGLDNIHKAAKQCCQPNVDVSKIEEIETPDGMVFVVSITKDPDEVYVTEGAVLVRKGTMDVKPSNYDIQLLFSKRNKLKFEEEIVDSATLEDIDF</sequence>
<dbReference type="InterPro" id="IPR038461">
    <property type="entry name" value="Schlafen_AlbA_2_dom_sf"/>
</dbReference>
<dbReference type="EMBL" id="BARU01030596">
    <property type="protein sequence ID" value="GAH65061.1"/>
    <property type="molecule type" value="Genomic_DNA"/>
</dbReference>
<dbReference type="InterPro" id="IPR007421">
    <property type="entry name" value="Schlafen_AlbA_2_dom"/>
</dbReference>
<organism evidence="2">
    <name type="scientific">marine sediment metagenome</name>
    <dbReference type="NCBI Taxonomy" id="412755"/>
    <lineage>
        <taxon>unclassified sequences</taxon>
        <taxon>metagenomes</taxon>
        <taxon>ecological metagenomes</taxon>
    </lineage>
</organism>
<name>X1H4H1_9ZZZZ</name>